<keyword evidence="3 12" id="KW-0808">Transferase</keyword>
<keyword evidence="17" id="KW-1185">Reference proteome</keyword>
<keyword evidence="11 12" id="KW-0804">Transcription</keyword>
<evidence type="ECO:0000256" key="9">
    <source>
        <dbReference type="ARBA" id="ARBA00022842"/>
    </source>
</evidence>
<keyword evidence="9" id="KW-0460">Magnesium</keyword>
<dbReference type="EC" id="2.7.7.101" evidence="12"/>
<evidence type="ECO:0000313" key="17">
    <source>
        <dbReference type="Proteomes" id="UP000239785"/>
    </source>
</evidence>
<sequence length="617" mass="70934">MFPKEVIDDIVAKTEIVSVVGERITLVKKGRNFWAVCPFHQDTSPSMSVSNEKRIYKCFSCQESGNVIEFVKKFDNISFNKAIEKIAKFINFDISQYQKKLSTIQNNFLSKIYKLNSEAMSFFKSGLATKDGKSAIEYLKSRNINLQQIDKFNIGYISKQSNLAQHLMDKGFELKDIIESGLGNYDENNKKIKNIFSDRIIFAITDEQNNVIGFSGRKIEDNSERPKYLNTKETEVFQKRKIAYNFLSASKNARIKKEIIILEGYMDVISMCGAGIDNVIALMGTSLSSFHIKLFKTIKDCEVKIFLDGDKPGVEASIKAASLLIANKIKTSIVYNITTNDPDELINQNKKDLVLKMISESIEPLEFVIKQLWKSTDSNNYDSIAKFISLVANFVLSANNQILYDKSLELIQDISKVSKPAIIEIFKSKRNFTTHSNKNESLDEPKNPIDKSFNKSVENKIRGYQNSENAILQELLKSNQHLNYIKKNISDIELKNQDSRHLIQKVLKIYENNIGISSKEMLNKLQSENLPQLNEIIESIINSLDFQMQYSDPLKRLDDAFIKIKERHNEEDIFEIKQQLNKKEITVLEREKLTNTLNARIAMRKKFKLNFLKQGEK</sequence>
<evidence type="ECO:0000256" key="2">
    <source>
        <dbReference type="ARBA" id="ARBA00022515"/>
    </source>
</evidence>
<evidence type="ECO:0000256" key="1">
    <source>
        <dbReference type="ARBA" id="ARBA00022478"/>
    </source>
</evidence>
<evidence type="ECO:0000256" key="13">
    <source>
        <dbReference type="PIRNR" id="PIRNR002811"/>
    </source>
</evidence>
<dbReference type="InterPro" id="IPR037068">
    <property type="entry name" value="DNA_primase_core_N_sf"/>
</dbReference>
<dbReference type="PROSITE" id="PS50880">
    <property type="entry name" value="TOPRIM"/>
    <property type="match status" value="1"/>
</dbReference>
<gene>
    <name evidence="12 16" type="primary">dnaG</name>
    <name evidence="16" type="ORF">MCORR_v1c00350</name>
</gene>
<keyword evidence="10 12" id="KW-0238">DNA-binding</keyword>
<dbReference type="PANTHER" id="PTHR30313">
    <property type="entry name" value="DNA PRIMASE"/>
    <property type="match status" value="1"/>
</dbReference>
<comment type="caution">
    <text evidence="16">The sequence shown here is derived from an EMBL/GenBank/DDBJ whole genome shotgun (WGS) entry which is preliminary data.</text>
</comment>
<dbReference type="FunFam" id="3.90.580.10:FF:000001">
    <property type="entry name" value="DNA primase"/>
    <property type="match status" value="1"/>
</dbReference>
<evidence type="ECO:0000256" key="6">
    <source>
        <dbReference type="ARBA" id="ARBA00022723"/>
    </source>
</evidence>
<dbReference type="GO" id="GO:0006269">
    <property type="term" value="P:DNA replication, synthesis of primer"/>
    <property type="evidence" value="ECO:0007669"/>
    <property type="project" value="UniProtKB-UniRule"/>
</dbReference>
<reference evidence="16 17" key="1">
    <citation type="submission" date="2017-11" db="EMBL/GenBank/DDBJ databases">
        <title>Genome sequence of Mesoplasma corruscae ELCA-2 (ATCC 49579).</title>
        <authorList>
            <person name="Lo W.-S."/>
            <person name="Kuo C.-H."/>
        </authorList>
    </citation>
    <scope>NUCLEOTIDE SEQUENCE [LARGE SCALE GENOMIC DNA]</scope>
    <source>
        <strain evidence="16 17">ELCA-2</strain>
    </source>
</reference>
<keyword evidence="5 12" id="KW-0235">DNA replication</keyword>
<keyword evidence="4 12" id="KW-0548">Nucleotidyltransferase</keyword>
<dbReference type="SUPFAM" id="SSF56731">
    <property type="entry name" value="DNA primase core"/>
    <property type="match status" value="1"/>
</dbReference>
<name>A0A2S5RGI7_9MOLU</name>
<keyword evidence="7 12" id="KW-0863">Zinc-finger</keyword>
<dbReference type="GO" id="GO:0000428">
    <property type="term" value="C:DNA-directed RNA polymerase complex"/>
    <property type="evidence" value="ECO:0007669"/>
    <property type="project" value="UniProtKB-KW"/>
</dbReference>
<comment type="domain">
    <text evidence="12">Contains an N-terminal zinc-binding domain, a central core domain that contains the primase activity, and a C-terminal DnaB-binding domain.</text>
</comment>
<evidence type="ECO:0000313" key="16">
    <source>
        <dbReference type="EMBL" id="PPE06407.1"/>
    </source>
</evidence>
<evidence type="ECO:0000256" key="3">
    <source>
        <dbReference type="ARBA" id="ARBA00022679"/>
    </source>
</evidence>
<comment type="catalytic activity">
    <reaction evidence="12">
        <text>ssDNA + n NTP = ssDNA/pppN(pN)n-1 hybrid + (n-1) diphosphate.</text>
        <dbReference type="EC" id="2.7.7.101"/>
    </reaction>
</comment>
<dbReference type="PANTHER" id="PTHR30313:SF2">
    <property type="entry name" value="DNA PRIMASE"/>
    <property type="match status" value="1"/>
</dbReference>
<dbReference type="Gene3D" id="3.90.980.10">
    <property type="entry name" value="DNA primase, catalytic core, N-terminal domain"/>
    <property type="match status" value="1"/>
</dbReference>
<feature type="domain" description="Toprim" evidence="15">
    <location>
        <begin position="257"/>
        <end position="339"/>
    </location>
</feature>
<dbReference type="RefSeq" id="WP_104207641.1">
    <property type="nucleotide sequence ID" value="NZ_PHNF01000001.1"/>
</dbReference>
<dbReference type="InterPro" id="IPR034151">
    <property type="entry name" value="TOPRIM_DnaG_bac"/>
</dbReference>
<organism evidence="16 17">
    <name type="scientific">Mesoplasma corruscae</name>
    <dbReference type="NCBI Taxonomy" id="216874"/>
    <lineage>
        <taxon>Bacteria</taxon>
        <taxon>Bacillati</taxon>
        <taxon>Mycoplasmatota</taxon>
        <taxon>Mollicutes</taxon>
        <taxon>Entomoplasmatales</taxon>
        <taxon>Entomoplasmataceae</taxon>
        <taxon>Mesoplasma</taxon>
    </lineage>
</organism>
<dbReference type="GO" id="GO:0003677">
    <property type="term" value="F:DNA binding"/>
    <property type="evidence" value="ECO:0007669"/>
    <property type="project" value="UniProtKB-KW"/>
</dbReference>
<feature type="zinc finger region" description="CHC2-type" evidence="12 14">
    <location>
        <begin position="37"/>
        <end position="61"/>
    </location>
</feature>
<comment type="cofactor">
    <cofactor evidence="12 13 14">
        <name>Zn(2+)</name>
        <dbReference type="ChEBI" id="CHEBI:29105"/>
    </cofactor>
    <text evidence="12 13 14">Binds 1 zinc ion per monomer.</text>
</comment>
<dbReference type="GO" id="GO:0005737">
    <property type="term" value="C:cytoplasm"/>
    <property type="evidence" value="ECO:0007669"/>
    <property type="project" value="TreeGrafter"/>
</dbReference>
<dbReference type="GO" id="GO:0008270">
    <property type="term" value="F:zinc ion binding"/>
    <property type="evidence" value="ECO:0007669"/>
    <property type="project" value="UniProtKB-UniRule"/>
</dbReference>
<comment type="subunit">
    <text evidence="12">Monomer. Interacts with DnaB.</text>
</comment>
<evidence type="ECO:0000256" key="12">
    <source>
        <dbReference type="HAMAP-Rule" id="MF_00974"/>
    </source>
</evidence>
<dbReference type="SMART" id="SM00400">
    <property type="entry name" value="ZnF_CHCC"/>
    <property type="match status" value="1"/>
</dbReference>
<dbReference type="Gene3D" id="1.10.860.10">
    <property type="entry name" value="DNAb Helicase, Chain A"/>
    <property type="match status" value="1"/>
</dbReference>
<dbReference type="InterPro" id="IPR036977">
    <property type="entry name" value="DNA_primase_Znf_CHC2"/>
</dbReference>
<comment type="similarity">
    <text evidence="12 13">Belongs to the DnaG primase family.</text>
</comment>
<dbReference type="InterPro" id="IPR050219">
    <property type="entry name" value="DnaG_primase"/>
</dbReference>
<dbReference type="AlphaFoldDB" id="A0A2S5RGI7"/>
<evidence type="ECO:0000256" key="14">
    <source>
        <dbReference type="PIRSR" id="PIRSR002811-1"/>
    </source>
</evidence>
<keyword evidence="6 12" id="KW-0479">Metal-binding</keyword>
<dbReference type="NCBIfam" id="TIGR01391">
    <property type="entry name" value="dnaG"/>
    <property type="match status" value="1"/>
</dbReference>
<keyword evidence="8 12" id="KW-0862">Zinc</keyword>
<dbReference type="HAMAP" id="MF_00974">
    <property type="entry name" value="DNA_primase_DnaG"/>
    <property type="match status" value="1"/>
</dbReference>
<keyword evidence="2 12" id="KW-0639">Primosome</keyword>
<dbReference type="Pfam" id="PF13155">
    <property type="entry name" value="Toprim_2"/>
    <property type="match status" value="1"/>
</dbReference>
<evidence type="ECO:0000256" key="10">
    <source>
        <dbReference type="ARBA" id="ARBA00023125"/>
    </source>
</evidence>
<protein>
    <recommendedName>
        <fullName evidence="12 13">DNA primase</fullName>
        <ecNumber evidence="12">2.7.7.101</ecNumber>
    </recommendedName>
</protein>
<dbReference type="Gene3D" id="3.90.580.10">
    <property type="entry name" value="Zinc finger, CHC2-type domain"/>
    <property type="match status" value="1"/>
</dbReference>
<dbReference type="EMBL" id="PHNF01000001">
    <property type="protein sequence ID" value="PPE06407.1"/>
    <property type="molecule type" value="Genomic_DNA"/>
</dbReference>
<evidence type="ECO:0000256" key="7">
    <source>
        <dbReference type="ARBA" id="ARBA00022771"/>
    </source>
</evidence>
<dbReference type="InterPro" id="IPR006295">
    <property type="entry name" value="DNA_primase_DnaG"/>
</dbReference>
<dbReference type="SMART" id="SM00493">
    <property type="entry name" value="TOPRIM"/>
    <property type="match status" value="1"/>
</dbReference>
<evidence type="ECO:0000256" key="11">
    <source>
        <dbReference type="ARBA" id="ARBA00023163"/>
    </source>
</evidence>
<dbReference type="PIRSF" id="PIRSF002811">
    <property type="entry name" value="DnaG"/>
    <property type="match status" value="1"/>
</dbReference>
<evidence type="ECO:0000256" key="8">
    <source>
        <dbReference type="ARBA" id="ARBA00022833"/>
    </source>
</evidence>
<dbReference type="SUPFAM" id="SSF57783">
    <property type="entry name" value="Zinc beta-ribbon"/>
    <property type="match status" value="1"/>
</dbReference>
<dbReference type="GO" id="GO:0003899">
    <property type="term" value="F:DNA-directed RNA polymerase activity"/>
    <property type="evidence" value="ECO:0007669"/>
    <property type="project" value="UniProtKB-UniRule"/>
</dbReference>
<dbReference type="GO" id="GO:1990077">
    <property type="term" value="C:primosome complex"/>
    <property type="evidence" value="ECO:0007669"/>
    <property type="project" value="UniProtKB-KW"/>
</dbReference>
<keyword evidence="1 12" id="KW-0240">DNA-directed RNA polymerase</keyword>
<dbReference type="InterPro" id="IPR002694">
    <property type="entry name" value="Znf_CHC2"/>
</dbReference>
<dbReference type="InterPro" id="IPR006171">
    <property type="entry name" value="TOPRIM_dom"/>
</dbReference>
<dbReference type="Pfam" id="PF01807">
    <property type="entry name" value="Zn_ribbon_DnaG"/>
    <property type="match status" value="1"/>
</dbReference>
<dbReference type="Proteomes" id="UP000239785">
    <property type="component" value="Unassembled WGS sequence"/>
</dbReference>
<evidence type="ECO:0000256" key="5">
    <source>
        <dbReference type="ARBA" id="ARBA00022705"/>
    </source>
</evidence>
<proteinExistence type="inferred from homology"/>
<evidence type="ECO:0000259" key="15">
    <source>
        <dbReference type="PROSITE" id="PS50880"/>
    </source>
</evidence>
<dbReference type="InterPro" id="IPR013264">
    <property type="entry name" value="DNAG_N"/>
</dbReference>
<dbReference type="Gene3D" id="3.40.1360.10">
    <property type="match status" value="1"/>
</dbReference>
<dbReference type="InterPro" id="IPR030846">
    <property type="entry name" value="DnaG_bac"/>
</dbReference>
<evidence type="ECO:0000256" key="4">
    <source>
        <dbReference type="ARBA" id="ARBA00022695"/>
    </source>
</evidence>
<comment type="function">
    <text evidence="12 13">RNA polymerase that catalyzes the synthesis of short RNA molecules used as primers for DNA polymerase during DNA replication.</text>
</comment>
<accession>A0A2S5RGI7</accession>
<dbReference type="OrthoDB" id="9803773at2"/>
<dbReference type="CDD" id="cd03364">
    <property type="entry name" value="TOPRIM_DnaG_primases"/>
    <property type="match status" value="1"/>
</dbReference>
<dbReference type="InterPro" id="IPR016136">
    <property type="entry name" value="DNA_helicase_N/primase_C"/>
</dbReference>
<dbReference type="Pfam" id="PF08275">
    <property type="entry name" value="DNAG_N"/>
    <property type="match status" value="1"/>
</dbReference>